<dbReference type="InterPro" id="IPR023546">
    <property type="entry name" value="MGMT"/>
</dbReference>
<comment type="miscellaneous">
    <text evidence="9">This enzyme catalyzes only one turnover and therefore is not strictly catalytic. According to one definition, an enzyme is a biocatalyst that acts repeatedly and over many reaction cycles.</text>
</comment>
<dbReference type="PANTHER" id="PTHR10815">
    <property type="entry name" value="METHYLATED-DNA--PROTEIN-CYSTEINE METHYLTRANSFERASE"/>
    <property type="match status" value="1"/>
</dbReference>
<dbReference type="Gene3D" id="1.10.10.10">
    <property type="entry name" value="Winged helix-like DNA-binding domain superfamily/Winged helix DNA-binding domain"/>
    <property type="match status" value="1"/>
</dbReference>
<evidence type="ECO:0000259" key="10">
    <source>
        <dbReference type="Pfam" id="PF01035"/>
    </source>
</evidence>
<dbReference type="Pfam" id="PF01035">
    <property type="entry name" value="DNA_binding_1"/>
    <property type="match status" value="1"/>
</dbReference>
<dbReference type="InterPro" id="IPR036217">
    <property type="entry name" value="MethylDNA_cys_MeTrfase_DNAb"/>
</dbReference>
<dbReference type="PROSITE" id="PS00374">
    <property type="entry name" value="MGMT"/>
    <property type="match status" value="1"/>
</dbReference>
<dbReference type="Gene3D" id="3.30.160.70">
    <property type="entry name" value="Methylated DNA-protein cysteine methyltransferase domain"/>
    <property type="match status" value="1"/>
</dbReference>
<accession>A0A512MGN1</accession>
<evidence type="ECO:0000256" key="1">
    <source>
        <dbReference type="ARBA" id="ARBA00001286"/>
    </source>
</evidence>
<evidence type="ECO:0000256" key="3">
    <source>
        <dbReference type="ARBA" id="ARBA00022490"/>
    </source>
</evidence>
<evidence type="ECO:0000256" key="4">
    <source>
        <dbReference type="ARBA" id="ARBA00022603"/>
    </source>
</evidence>
<dbReference type="InterPro" id="IPR008332">
    <property type="entry name" value="MethylG_MeTrfase_N"/>
</dbReference>
<keyword evidence="4 9" id="KW-0489">Methyltransferase</keyword>
<evidence type="ECO:0000256" key="9">
    <source>
        <dbReference type="HAMAP-Rule" id="MF_00772"/>
    </source>
</evidence>
<evidence type="ECO:0000256" key="8">
    <source>
        <dbReference type="ARBA" id="ARBA00049348"/>
    </source>
</evidence>
<keyword evidence="5 9" id="KW-0808">Transferase</keyword>
<dbReference type="SUPFAM" id="SSF46767">
    <property type="entry name" value="Methylated DNA-protein cysteine methyltransferase, C-terminal domain"/>
    <property type="match status" value="1"/>
</dbReference>
<keyword evidence="7 9" id="KW-0234">DNA repair</keyword>
<dbReference type="GO" id="GO:0003908">
    <property type="term" value="F:methylated-DNA-[protein]-cysteine S-methyltransferase activity"/>
    <property type="evidence" value="ECO:0007669"/>
    <property type="project" value="UniProtKB-UniRule"/>
</dbReference>
<evidence type="ECO:0000256" key="6">
    <source>
        <dbReference type="ARBA" id="ARBA00022763"/>
    </source>
</evidence>
<dbReference type="NCBIfam" id="TIGR00589">
    <property type="entry name" value="ogt"/>
    <property type="match status" value="1"/>
</dbReference>
<keyword evidence="13" id="KW-1185">Reference proteome</keyword>
<dbReference type="GO" id="GO:0005737">
    <property type="term" value="C:cytoplasm"/>
    <property type="evidence" value="ECO:0007669"/>
    <property type="project" value="UniProtKB-SubCell"/>
</dbReference>
<dbReference type="InterPro" id="IPR036388">
    <property type="entry name" value="WH-like_DNA-bd_sf"/>
</dbReference>
<dbReference type="GO" id="GO:0006307">
    <property type="term" value="P:DNA alkylation repair"/>
    <property type="evidence" value="ECO:0007669"/>
    <property type="project" value="UniProtKB-UniRule"/>
</dbReference>
<comment type="catalytic activity">
    <reaction evidence="8 9">
        <text>a 6-O-methyl-2'-deoxyguanosine in DNA + L-cysteinyl-[protein] = S-methyl-L-cysteinyl-[protein] + a 2'-deoxyguanosine in DNA</text>
        <dbReference type="Rhea" id="RHEA:24000"/>
        <dbReference type="Rhea" id="RHEA-COMP:10131"/>
        <dbReference type="Rhea" id="RHEA-COMP:10132"/>
        <dbReference type="Rhea" id="RHEA-COMP:11367"/>
        <dbReference type="Rhea" id="RHEA-COMP:11368"/>
        <dbReference type="ChEBI" id="CHEBI:29950"/>
        <dbReference type="ChEBI" id="CHEBI:82612"/>
        <dbReference type="ChEBI" id="CHEBI:85445"/>
        <dbReference type="ChEBI" id="CHEBI:85448"/>
        <dbReference type="EC" id="2.1.1.63"/>
    </reaction>
</comment>
<protein>
    <recommendedName>
        <fullName evidence="9">Methylated-DNA--protein-cysteine methyltransferase</fullName>
        <ecNumber evidence="9">2.1.1.63</ecNumber>
    </recommendedName>
    <alternativeName>
        <fullName evidence="9">6-O-methylguanine-DNA methyltransferase</fullName>
        <shortName evidence="9">MGMT</shortName>
    </alternativeName>
    <alternativeName>
        <fullName evidence="9">O-6-methylguanine-DNA-alkyltransferase</fullName>
    </alternativeName>
</protein>
<comment type="caution">
    <text evidence="12">The sequence shown here is derived from an EMBL/GenBank/DDBJ whole genome shotgun (WGS) entry which is preliminary data.</text>
</comment>
<comment type="subcellular location">
    <subcellularLocation>
        <location evidence="9">Cytoplasm</location>
    </subcellularLocation>
</comment>
<keyword evidence="3 9" id="KW-0963">Cytoplasm</keyword>
<evidence type="ECO:0000313" key="12">
    <source>
        <dbReference type="EMBL" id="GEP45884.1"/>
    </source>
</evidence>
<dbReference type="GO" id="GO:0032259">
    <property type="term" value="P:methylation"/>
    <property type="evidence" value="ECO:0007669"/>
    <property type="project" value="UniProtKB-KW"/>
</dbReference>
<dbReference type="InterPro" id="IPR036631">
    <property type="entry name" value="MGMT_N_sf"/>
</dbReference>
<dbReference type="EMBL" id="BKAG01000062">
    <property type="protein sequence ID" value="GEP45884.1"/>
    <property type="molecule type" value="Genomic_DNA"/>
</dbReference>
<keyword evidence="6 9" id="KW-0227">DNA damage</keyword>
<comment type="function">
    <text evidence="9">Involved in the cellular defense against the biological effects of O6-methylguanine (O6-MeG) and O4-methylthymine (O4-MeT) in DNA. Repairs the methylated nucleobase in DNA by stoichiometrically transferring the methyl group to a cysteine residue in the enzyme. This is a suicide reaction: the enzyme is irreversibly inactivated.</text>
</comment>
<proteinExistence type="inferred from homology"/>
<evidence type="ECO:0000259" key="11">
    <source>
        <dbReference type="Pfam" id="PF02870"/>
    </source>
</evidence>
<dbReference type="InterPro" id="IPR014048">
    <property type="entry name" value="MethylDNA_cys_MeTrfase_DNA-bd"/>
</dbReference>
<dbReference type="InterPro" id="IPR001497">
    <property type="entry name" value="MethylDNA_cys_MeTrfase_AS"/>
</dbReference>
<evidence type="ECO:0000256" key="2">
    <source>
        <dbReference type="ARBA" id="ARBA00008711"/>
    </source>
</evidence>
<dbReference type="RefSeq" id="WP_146855252.1">
    <property type="nucleotide sequence ID" value="NZ_BKAG01000062.1"/>
</dbReference>
<comment type="catalytic activity">
    <reaction evidence="1 9">
        <text>a 4-O-methyl-thymidine in DNA + L-cysteinyl-[protein] = a thymidine in DNA + S-methyl-L-cysteinyl-[protein]</text>
        <dbReference type="Rhea" id="RHEA:53428"/>
        <dbReference type="Rhea" id="RHEA-COMP:10131"/>
        <dbReference type="Rhea" id="RHEA-COMP:10132"/>
        <dbReference type="Rhea" id="RHEA-COMP:13555"/>
        <dbReference type="Rhea" id="RHEA-COMP:13556"/>
        <dbReference type="ChEBI" id="CHEBI:29950"/>
        <dbReference type="ChEBI" id="CHEBI:82612"/>
        <dbReference type="ChEBI" id="CHEBI:137386"/>
        <dbReference type="ChEBI" id="CHEBI:137387"/>
        <dbReference type="EC" id="2.1.1.63"/>
    </reaction>
</comment>
<dbReference type="HAMAP" id="MF_00772">
    <property type="entry name" value="OGT"/>
    <property type="match status" value="1"/>
</dbReference>
<feature type="domain" description="Methylguanine DNA methyltransferase ribonuclease-like" evidence="11">
    <location>
        <begin position="5"/>
        <end position="67"/>
    </location>
</feature>
<dbReference type="PANTHER" id="PTHR10815:SF5">
    <property type="entry name" value="METHYLATED-DNA--PROTEIN-CYSTEINE METHYLTRANSFERASE"/>
    <property type="match status" value="1"/>
</dbReference>
<name>A0A512MGN1_9BACT</name>
<dbReference type="CDD" id="cd06445">
    <property type="entry name" value="ATase"/>
    <property type="match status" value="1"/>
</dbReference>
<dbReference type="FunFam" id="1.10.10.10:FF:000214">
    <property type="entry name" value="Methylated-DNA--protein-cysteine methyltransferase"/>
    <property type="match status" value="1"/>
</dbReference>
<evidence type="ECO:0000256" key="5">
    <source>
        <dbReference type="ARBA" id="ARBA00022679"/>
    </source>
</evidence>
<dbReference type="EC" id="2.1.1.63" evidence="9"/>
<dbReference type="OrthoDB" id="9783680at2"/>
<evidence type="ECO:0000256" key="7">
    <source>
        <dbReference type="ARBA" id="ARBA00023204"/>
    </source>
</evidence>
<gene>
    <name evidence="12" type="primary">ogt</name>
    <name evidence="12" type="ORF">BGE01nite_51750</name>
</gene>
<feature type="active site" description="Nucleophile; methyl group acceptor" evidence="9">
    <location>
        <position position="132"/>
    </location>
</feature>
<sequence>MTPTIYFTTLDSPLGELTVTATDKGLCGLFFTDHKYWPASKPTWQRDDGPRFDATRQWLHAYFAGHKARKLPPLAFAHGTEFQQRVWQALQTISSGQTRTYSEIAHMIGAEKAVRAVGTAIGKNPLSILVPCHRVIGTNGSLTGFAGGVERKRWLLIHEGVMLH</sequence>
<organism evidence="12 13">
    <name type="scientific">Brevifollis gellanilyticus</name>
    <dbReference type="NCBI Taxonomy" id="748831"/>
    <lineage>
        <taxon>Bacteria</taxon>
        <taxon>Pseudomonadati</taxon>
        <taxon>Verrucomicrobiota</taxon>
        <taxon>Verrucomicrobiia</taxon>
        <taxon>Verrucomicrobiales</taxon>
        <taxon>Verrucomicrobiaceae</taxon>
    </lineage>
</organism>
<feature type="domain" description="Methylated-DNA-[protein]-cysteine S-methyltransferase DNA binding" evidence="10">
    <location>
        <begin position="81"/>
        <end position="161"/>
    </location>
</feature>
<dbReference type="Pfam" id="PF02870">
    <property type="entry name" value="Methyltransf_1N"/>
    <property type="match status" value="1"/>
</dbReference>
<reference evidence="12 13" key="1">
    <citation type="submission" date="2019-07" db="EMBL/GenBank/DDBJ databases">
        <title>Whole genome shotgun sequence of Brevifollis gellanilyticus NBRC 108608.</title>
        <authorList>
            <person name="Hosoyama A."/>
            <person name="Uohara A."/>
            <person name="Ohji S."/>
            <person name="Ichikawa N."/>
        </authorList>
    </citation>
    <scope>NUCLEOTIDE SEQUENCE [LARGE SCALE GENOMIC DNA]</scope>
    <source>
        <strain evidence="12 13">NBRC 108608</strain>
    </source>
</reference>
<comment type="similarity">
    <text evidence="2 9">Belongs to the MGMT family.</text>
</comment>
<dbReference type="AlphaFoldDB" id="A0A512MGN1"/>
<evidence type="ECO:0000313" key="13">
    <source>
        <dbReference type="Proteomes" id="UP000321577"/>
    </source>
</evidence>
<dbReference type="Proteomes" id="UP000321577">
    <property type="component" value="Unassembled WGS sequence"/>
</dbReference>
<dbReference type="SUPFAM" id="SSF53155">
    <property type="entry name" value="Methylated DNA-protein cysteine methyltransferase domain"/>
    <property type="match status" value="1"/>
</dbReference>